<protein>
    <recommendedName>
        <fullName evidence="1">AAA domain-containing protein</fullName>
    </recommendedName>
</protein>
<dbReference type="CDD" id="cd02042">
    <property type="entry name" value="ParAB_family"/>
    <property type="match status" value="1"/>
</dbReference>
<feature type="domain" description="AAA" evidence="1">
    <location>
        <begin position="100"/>
        <end position="290"/>
    </location>
</feature>
<comment type="caution">
    <text evidence="2">The sequence shown here is derived from an EMBL/GenBank/DDBJ whole genome shotgun (WGS) entry which is preliminary data.</text>
</comment>
<dbReference type="PANTHER" id="PTHR13696:SF52">
    <property type="entry name" value="PARA FAMILY PROTEIN CT_582"/>
    <property type="match status" value="1"/>
</dbReference>
<evidence type="ECO:0000259" key="1">
    <source>
        <dbReference type="Pfam" id="PF13614"/>
    </source>
</evidence>
<reference evidence="2 3" key="1">
    <citation type="journal article" date="2023" name="Commun. Biol.">
        <title>Reorganization of the ancestral sex-determining regions during the evolution of trioecy in Pleodorina starrii.</title>
        <authorList>
            <person name="Takahashi K."/>
            <person name="Suzuki S."/>
            <person name="Kawai-Toyooka H."/>
            <person name="Yamamoto K."/>
            <person name="Hamaji T."/>
            <person name="Ootsuki R."/>
            <person name="Yamaguchi H."/>
            <person name="Kawachi M."/>
            <person name="Higashiyama T."/>
            <person name="Nozaki H."/>
        </authorList>
    </citation>
    <scope>NUCLEOTIDE SEQUENCE [LARGE SCALE GENOMIC DNA]</scope>
    <source>
        <strain evidence="2 3">NIES-4479</strain>
    </source>
</reference>
<dbReference type="Pfam" id="PF13614">
    <property type="entry name" value="AAA_31"/>
    <property type="match status" value="1"/>
</dbReference>
<keyword evidence="3" id="KW-1185">Reference proteome</keyword>
<dbReference type="AlphaFoldDB" id="A0A9W6C145"/>
<dbReference type="InterPro" id="IPR027417">
    <property type="entry name" value="P-loop_NTPase"/>
</dbReference>
<name>A0A9W6C145_9CHLO</name>
<sequence length="810" mass="88652">MNERSLAQQAAVRKATFSPSEKKTLRPFSIWEISQFMFDIPADTLRKKLADDPSLPQGIVEEDGRQRWFTLNEINELRRRLRFRGKTLMPKRPPGRAMRIAVSNFKGGVGKTVVAHHLANGAALDGYRVLVIDFDPQATLTHSMGLVEVKEWNTVWGIMCRDLCREADRIVAAYDDPADCPYPSSDELPEDVQSIGAQRAQDFIQRTAWSTIDVIPSCANAAFVEFASAQYRALHKAWSFFGCISRYLDELPDDQYDIIIFDCPPAIGYQSLNAAFAADILYVPSGPGYWEYDSTTSYLGQLGDAMEDISSGFATLAQDAGISLPKKFDDVRLLMTRFEASNPLHIAMMGAFRNVFGDDVCKNAIEMTRAVEQSGRFQQSVYEQDYRQMTLVTARVSSGPADRIDLYIDMVEENVIREDLSFAEMAQVAITAAADAGMEGQGADILDAKDVYSALMKTQGPTLPGYLGDALPDAEGGDEASEDDLWFLPGPLDDEPDDLPPGPRAEPREIKVIDDWQTAEAASAARLARVASRLGALDDRLRRGPKGWRHRMALLEAADLSWFAGDRIGADRLALWISLRLSGVQDDTGALAGIGWAVRRLAGGPGPEGDLSAFLDRRDPENMGADAEPFADRAGGWLDLMAQAMDLHPITRACMGFHLWSLAGLGQHGDQMEKAVTAARIAAGDGKGAVFAPLAMGGAGGLRGGGPPVSRLAQWLDGMETACLTAMRHLDGIEVWAERAKDAMTPLSGRTPPALRAVLTEWPLISAPMAEALTGASRAAVQRNLAWMEEQGLIREMTGQGRYRMWRAAI</sequence>
<organism evidence="2 3">
    <name type="scientific">Pleodorina starrii</name>
    <dbReference type="NCBI Taxonomy" id="330485"/>
    <lineage>
        <taxon>Eukaryota</taxon>
        <taxon>Viridiplantae</taxon>
        <taxon>Chlorophyta</taxon>
        <taxon>core chlorophytes</taxon>
        <taxon>Chlorophyceae</taxon>
        <taxon>CS clade</taxon>
        <taxon>Chlamydomonadales</taxon>
        <taxon>Volvocaceae</taxon>
        <taxon>Pleodorina</taxon>
    </lineage>
</organism>
<gene>
    <name evidence="2" type="primary">PLESTB002994</name>
    <name evidence="2" type="ORF">PLESTB_001827400</name>
</gene>
<evidence type="ECO:0000313" key="2">
    <source>
        <dbReference type="EMBL" id="GLC61988.1"/>
    </source>
</evidence>
<dbReference type="EMBL" id="BRXU01000056">
    <property type="protein sequence ID" value="GLC61988.1"/>
    <property type="molecule type" value="Genomic_DNA"/>
</dbReference>
<proteinExistence type="predicted"/>
<dbReference type="SUPFAM" id="SSF52540">
    <property type="entry name" value="P-loop containing nucleoside triphosphate hydrolases"/>
    <property type="match status" value="1"/>
</dbReference>
<dbReference type="InterPro" id="IPR050678">
    <property type="entry name" value="DNA_Partitioning_ATPase"/>
</dbReference>
<accession>A0A9W6C145</accession>
<dbReference type="Gene3D" id="3.40.50.300">
    <property type="entry name" value="P-loop containing nucleotide triphosphate hydrolases"/>
    <property type="match status" value="1"/>
</dbReference>
<dbReference type="Proteomes" id="UP001165080">
    <property type="component" value="Unassembled WGS sequence"/>
</dbReference>
<dbReference type="PANTHER" id="PTHR13696">
    <property type="entry name" value="P-LOOP CONTAINING NUCLEOSIDE TRIPHOSPHATE HYDROLASE"/>
    <property type="match status" value="1"/>
</dbReference>
<dbReference type="InterPro" id="IPR025669">
    <property type="entry name" value="AAA_dom"/>
</dbReference>
<evidence type="ECO:0000313" key="3">
    <source>
        <dbReference type="Proteomes" id="UP001165080"/>
    </source>
</evidence>